<dbReference type="REBASE" id="449163">
    <property type="entry name" value="Msp304ORF2700P"/>
</dbReference>
<protein>
    <submittedName>
        <fullName evidence="2">MvaI/BcnI restriction endonuclease family protein</fullName>
    </submittedName>
</protein>
<evidence type="ECO:0000313" key="3">
    <source>
        <dbReference type="Proteomes" id="UP000593875"/>
    </source>
</evidence>
<sequence>MQFVPPNFSKNVLRLFGEHGIPTALVSPTATALTKSIIDATEPFRDFLAAEGIHDFASQPQGEKRTLAAEYVTENGFVPTTISLYRPVTKKGDPRTCFYNLKAYARADDVLALVHVSNRLYIVNVSDPILLGSLGDPSTPLGSVVAAANNFLSSTAIELLGKIKAISSQGPVRTVRSGDTGVGATLEYLLGIASNSKKTPDYHGIEIKASRHNRKRAVAKNRVNLFSQVPQWNHPDSKPAREVLMEYGYPAEGRRQLYCTVDAIKPNSQGLMLHIDADAGQLKLLHHGSITSSNVFSWQLAELRARLQQKHPESFWVKADAGLVDGVECFHYHSIVHTIKPLAANLSPAIANGTVTLDLTMSLSGSRIRDHGYLFKIWPGDLPMLFPIWKKYNL</sequence>
<proteinExistence type="predicted"/>
<keyword evidence="2" id="KW-0378">Hydrolase</keyword>
<keyword evidence="2" id="KW-0540">Nuclease</keyword>
<dbReference type="RefSeq" id="WP_193687257.1">
    <property type="nucleotide sequence ID" value="NZ_CP062941.1"/>
</dbReference>
<organism evidence="2 3">
    <name type="scientific">Massilia litorea</name>
    <dbReference type="NCBI Taxonomy" id="2769491"/>
    <lineage>
        <taxon>Bacteria</taxon>
        <taxon>Pseudomonadati</taxon>
        <taxon>Pseudomonadota</taxon>
        <taxon>Betaproteobacteria</taxon>
        <taxon>Burkholderiales</taxon>
        <taxon>Oxalobacteraceae</taxon>
        <taxon>Telluria group</taxon>
        <taxon>Massilia</taxon>
    </lineage>
</organism>
<dbReference type="KEGG" id="mlir:LPB04_02695"/>
<dbReference type="GO" id="GO:0004519">
    <property type="term" value="F:endonuclease activity"/>
    <property type="evidence" value="ECO:0007669"/>
    <property type="project" value="UniProtKB-KW"/>
</dbReference>
<dbReference type="Pfam" id="PF15515">
    <property type="entry name" value="MvaI_BcnI"/>
    <property type="match status" value="1"/>
</dbReference>
<dbReference type="EMBL" id="CP062941">
    <property type="protein sequence ID" value="QOL50241.1"/>
    <property type="molecule type" value="Genomic_DNA"/>
</dbReference>
<evidence type="ECO:0000313" key="2">
    <source>
        <dbReference type="EMBL" id="QOL50241.1"/>
    </source>
</evidence>
<feature type="domain" description="MvaI/BcnI restriction endonuclease" evidence="1">
    <location>
        <begin position="161"/>
        <end position="386"/>
    </location>
</feature>
<accession>A0A7L9U594</accession>
<gene>
    <name evidence="2" type="ORF">LPB04_02695</name>
</gene>
<keyword evidence="3" id="KW-1185">Reference proteome</keyword>
<dbReference type="InterPro" id="IPR043005">
    <property type="entry name" value="MvaI_BcnI_rec"/>
</dbReference>
<name>A0A7L9U594_9BURK</name>
<dbReference type="Gene3D" id="3.30.70.3570">
    <property type="entry name" value="MvaI/BcnI restriction endonuclease, recognition domain"/>
    <property type="match status" value="1"/>
</dbReference>
<dbReference type="Proteomes" id="UP000593875">
    <property type="component" value="Chromosome"/>
</dbReference>
<dbReference type="InterPro" id="IPR043004">
    <property type="entry name" value="MvaI_BcnI_cat"/>
</dbReference>
<dbReference type="Gene3D" id="3.40.210.20">
    <property type="entry name" value="MvaI/BcnI restriction endonuclease, catalytic domain"/>
    <property type="match status" value="1"/>
</dbReference>
<dbReference type="CDD" id="cd22347">
    <property type="entry name" value="PDDEXK_nuclease"/>
    <property type="match status" value="1"/>
</dbReference>
<evidence type="ECO:0000259" key="1">
    <source>
        <dbReference type="Pfam" id="PF15515"/>
    </source>
</evidence>
<reference evidence="2 3" key="1">
    <citation type="submission" date="2020-10" db="EMBL/GenBank/DDBJ databases">
        <title>Genome sequencing of Massilia sp. LPB0304.</title>
        <authorList>
            <person name="Kim J."/>
        </authorList>
    </citation>
    <scope>NUCLEOTIDE SEQUENCE [LARGE SCALE GENOMIC DNA]</scope>
    <source>
        <strain evidence="2 3">LPB0304</strain>
    </source>
</reference>
<dbReference type="InterPro" id="IPR029127">
    <property type="entry name" value="MvaI_BcnI"/>
</dbReference>
<dbReference type="AlphaFoldDB" id="A0A7L9U594"/>
<keyword evidence="2" id="KW-0255">Endonuclease</keyword>